<dbReference type="EnsemblMetazoa" id="CLYHEMT001335.1">
    <property type="protein sequence ID" value="CLYHEMP001335.1"/>
    <property type="gene ID" value="CLYHEMG001335"/>
</dbReference>
<evidence type="ECO:0000256" key="1">
    <source>
        <dbReference type="ARBA" id="ARBA00022441"/>
    </source>
</evidence>
<dbReference type="GO" id="GO:0016567">
    <property type="term" value="P:protein ubiquitination"/>
    <property type="evidence" value="ECO:0007669"/>
    <property type="project" value="UniProtKB-UniPathway"/>
</dbReference>
<dbReference type="InterPro" id="IPR011333">
    <property type="entry name" value="SKP1/BTB/POZ_sf"/>
</dbReference>
<organism evidence="4 5">
    <name type="scientific">Clytia hemisphaerica</name>
    <dbReference type="NCBI Taxonomy" id="252671"/>
    <lineage>
        <taxon>Eukaryota</taxon>
        <taxon>Metazoa</taxon>
        <taxon>Cnidaria</taxon>
        <taxon>Hydrozoa</taxon>
        <taxon>Hydroidolina</taxon>
        <taxon>Leptothecata</taxon>
        <taxon>Obeliida</taxon>
        <taxon>Clytiidae</taxon>
        <taxon>Clytia</taxon>
    </lineage>
</organism>
<dbReference type="Pfam" id="PF01344">
    <property type="entry name" value="Kelch_1"/>
    <property type="match status" value="1"/>
</dbReference>
<dbReference type="RefSeq" id="XP_066919913.1">
    <property type="nucleotide sequence ID" value="XM_067063812.1"/>
</dbReference>
<dbReference type="InterPro" id="IPR015915">
    <property type="entry name" value="Kelch-typ_b-propeller"/>
</dbReference>
<name>A0A7M5UMM3_9CNID</name>
<dbReference type="InterPro" id="IPR017096">
    <property type="entry name" value="BTB-kelch_protein"/>
</dbReference>
<keyword evidence="2" id="KW-0677">Repeat</keyword>
<evidence type="ECO:0000256" key="2">
    <source>
        <dbReference type="ARBA" id="ARBA00022737"/>
    </source>
</evidence>
<dbReference type="GeneID" id="136807217"/>
<dbReference type="SUPFAM" id="SSF54695">
    <property type="entry name" value="POZ domain"/>
    <property type="match status" value="1"/>
</dbReference>
<dbReference type="PANTHER" id="PTHR24412">
    <property type="entry name" value="KELCH PROTEIN"/>
    <property type="match status" value="1"/>
</dbReference>
<dbReference type="PROSITE" id="PS50097">
    <property type="entry name" value="BTB"/>
    <property type="match status" value="1"/>
</dbReference>
<dbReference type="InterPro" id="IPR011705">
    <property type="entry name" value="BACK"/>
</dbReference>
<keyword evidence="5" id="KW-1185">Reference proteome</keyword>
<keyword evidence="1" id="KW-0880">Kelch repeat</keyword>
<dbReference type="Gene3D" id="2.120.10.80">
    <property type="entry name" value="Kelch-type beta propeller"/>
    <property type="match status" value="1"/>
</dbReference>
<proteinExistence type="predicted"/>
<dbReference type="FunFam" id="1.25.40.420:FF:000001">
    <property type="entry name" value="Kelch-like family member 12"/>
    <property type="match status" value="1"/>
</dbReference>
<dbReference type="OrthoDB" id="45365at2759"/>
<dbReference type="Pfam" id="PF24681">
    <property type="entry name" value="Kelch_KLHDC2_KLHL20_DRC7"/>
    <property type="match status" value="1"/>
</dbReference>
<dbReference type="FunFam" id="3.30.710.10:FF:000001">
    <property type="entry name" value="Kelch-like family member 20"/>
    <property type="match status" value="1"/>
</dbReference>
<reference evidence="4" key="1">
    <citation type="submission" date="2021-01" db="UniProtKB">
        <authorList>
            <consortium name="EnsemblMetazoa"/>
        </authorList>
    </citation>
    <scope>IDENTIFICATION</scope>
</reference>
<sequence length="595" mass="67540">MSESSNKDGEEDRNPLYNFECQLHPTNSFKNLNKYRQNGTLCDVTIKVKEELFHVHKVVLSSASNYFQAMFTSGLREGTAELVELHEADPMSISILLDFIYTSKIEIVNENVQRLLPASKLFQLDTVTDACCNFLQQQLDPCNALGILMFAEDHSCQQLVNHTATYVMQNFLQIVCMEEFLTLSFERMKFFLSSDTLMIGEEEDAYNAVIRWIKSDSGNRKKYLHDLMNCVRLPLLRRDFLMLTVEPEELIKQDSKCKDLLIEAMKYHLMPEMRRYLQKKRTKYRCSEGTEPLFFVVGGQSLFSYHSDCEIYCPNTERWYSIQPMTMRRSRVGIGVVYDKLYVVGGFDGSQDLASVEVCNGNTKQWSSGLQMGTQRSCLGVAVLHNLLYAIGGFDGSSCLKSMERFDPLSNQWMSVAMMHHKRRYISVGVINEFLIVAGGYDGNEHLKSCETYDPVSNIWTKRANMAYNRSSAGSCVLNGMFYVTGGTDGTLINHSCEKYDIQNDEWTTINSMLSVRMTHMLVTDSKNLFAIGGNDGSGSLNSVEQYSPEKDEWIAKKPASLRRSHLGAAVMYTHLPVPPVLKDIADLDLSTDSV</sequence>
<dbReference type="PANTHER" id="PTHR24412:SF441">
    <property type="entry name" value="KELCH-LIKE PROTEIN 28"/>
    <property type="match status" value="1"/>
</dbReference>
<dbReference type="Proteomes" id="UP000594262">
    <property type="component" value="Unplaced"/>
</dbReference>
<protein>
    <recommendedName>
        <fullName evidence="3">BTB domain-containing protein</fullName>
    </recommendedName>
</protein>
<dbReference type="Pfam" id="PF07707">
    <property type="entry name" value="BACK"/>
    <property type="match status" value="1"/>
</dbReference>
<dbReference type="SMART" id="SM00875">
    <property type="entry name" value="BACK"/>
    <property type="match status" value="1"/>
</dbReference>
<dbReference type="AlphaFoldDB" id="A0A7M5UMM3"/>
<evidence type="ECO:0000313" key="4">
    <source>
        <dbReference type="EnsemblMetazoa" id="CLYHEMP001335.1"/>
    </source>
</evidence>
<accession>A0A7M5UMM3</accession>
<dbReference type="UniPathway" id="UPA00143"/>
<dbReference type="InterPro" id="IPR000210">
    <property type="entry name" value="BTB/POZ_dom"/>
</dbReference>
<feature type="domain" description="BTB" evidence="3">
    <location>
        <begin position="42"/>
        <end position="109"/>
    </location>
</feature>
<dbReference type="SUPFAM" id="SSF117281">
    <property type="entry name" value="Kelch motif"/>
    <property type="match status" value="1"/>
</dbReference>
<dbReference type="Pfam" id="PF00651">
    <property type="entry name" value="BTB"/>
    <property type="match status" value="1"/>
</dbReference>
<evidence type="ECO:0000313" key="5">
    <source>
        <dbReference type="Proteomes" id="UP000594262"/>
    </source>
</evidence>
<dbReference type="Gene3D" id="1.25.40.420">
    <property type="match status" value="1"/>
</dbReference>
<dbReference type="Gene3D" id="3.30.710.10">
    <property type="entry name" value="Potassium Channel Kv1.1, Chain A"/>
    <property type="match status" value="1"/>
</dbReference>
<evidence type="ECO:0000259" key="3">
    <source>
        <dbReference type="PROSITE" id="PS50097"/>
    </source>
</evidence>
<dbReference type="SMART" id="SM00225">
    <property type="entry name" value="BTB"/>
    <property type="match status" value="1"/>
</dbReference>
<dbReference type="SMART" id="SM00612">
    <property type="entry name" value="Kelch"/>
    <property type="match status" value="6"/>
</dbReference>
<dbReference type="InterPro" id="IPR006652">
    <property type="entry name" value="Kelch_1"/>
</dbReference>
<dbReference type="PIRSF" id="PIRSF037037">
    <property type="entry name" value="Kelch-like_protein_gigaxonin"/>
    <property type="match status" value="1"/>
</dbReference>